<protein>
    <submittedName>
        <fullName evidence="3">Uncharacterized protein</fullName>
    </submittedName>
</protein>
<feature type="compositionally biased region" description="Basic and acidic residues" evidence="1">
    <location>
        <begin position="246"/>
        <end position="256"/>
    </location>
</feature>
<proteinExistence type="predicted"/>
<accession>A0A9J2PC37</accession>
<feature type="region of interest" description="Disordered" evidence="1">
    <location>
        <begin position="695"/>
        <end position="841"/>
    </location>
</feature>
<feature type="compositionally biased region" description="Low complexity" evidence="1">
    <location>
        <begin position="213"/>
        <end position="228"/>
    </location>
</feature>
<dbReference type="WBParaSite" id="ALUE_0000696301-mRNA-1">
    <property type="protein sequence ID" value="ALUE_0000696301-mRNA-1"/>
    <property type="gene ID" value="ALUE_0000696301"/>
</dbReference>
<sequence>MHRKKALGFDLKSKISMQELLMQKITFAAPASDTTIEFFTALCFTLFWPQISPIKCETAGHLGGGCPTRCVDAAGCTLNLMRCNALERPSYFVGCDSRRNVSVQHSGALDTASKQVDHMIDQARYRHHQHRSKFKEAIDYLDQIFEDLKKECDTPQDERSRPSRPAPTKTTPTKTTPQKLTPRPAFKTPPANSSTPAADSRTRFRPQPEASRQPAVSQGSQSSSAPQPSRAPPLHPKPKIQVSERSPPEKLEHSSEDVDVSETIILPCADRKLRGERLDFTRKWLAGDIKSWASVQPKPDLLLGGLEEEPADYEFDECSIGSCSAEVAAINSMDRKKKKIREVPNVIQNVVPPAKPIRKPSAQQQKYDQPAPIKPQPVRPQPFYGLATSSNAYNFNSLPQPFREAGGRMDNEEHFNGSQFALKGISSHGQAPERKRSSEGVSWRSTSQETYNTVGSVRSEENAVIRASGAFAQYHPSGTSMRGSVNSLPDAGLIMRTQYVRQPDPILSIDALVAELELNTDEVSVTEKRRSFPTRLDASTNRFHDNEQPINSKQPSRSNKIPKTSSVDRGARRVQQQKMAFDEMANMLRNVAGDIHPNEQQRSRKHDQFPPAPGTILSPFETINQEKLNPSRVEAIQSMFENKQGAPTWRRNVSHGRRPSCEEDTYYEINEFTSTRKERSPLHSRQLVKPTSPTARSAFVAQPQQQQRNAQPTAALPMQPAQHDIVPAFPMTQPPSHPPGSANSSQTGGYYSSGSSLGAPSSYAPSHQHSSLPRSSASGTRGSLVGKQSTSSRPGSFEDEDDGFYDNIPIDERRFSRGSEVDNTSMSSHRLPPNSKVGGGTRIGQFLRKIGSSKPPMNAASLMSLNTVASENMPGRAPLMKSNSLSNEPWKTHVIGNPKKATRNGKLTVVFETDELKRNLMMYLSSFPCHLKL</sequence>
<evidence type="ECO:0000313" key="3">
    <source>
        <dbReference type="WBParaSite" id="ALUE_0000696301-mRNA-1"/>
    </source>
</evidence>
<feature type="compositionally biased region" description="Polar residues" evidence="1">
    <location>
        <begin position="548"/>
        <end position="567"/>
    </location>
</feature>
<feature type="compositionally biased region" description="Basic and acidic residues" evidence="1">
    <location>
        <begin position="151"/>
        <end position="161"/>
    </location>
</feature>
<feature type="region of interest" description="Disordered" evidence="1">
    <location>
        <begin position="528"/>
        <end position="573"/>
    </location>
</feature>
<evidence type="ECO:0000313" key="2">
    <source>
        <dbReference type="Proteomes" id="UP000036681"/>
    </source>
</evidence>
<dbReference type="Proteomes" id="UP000036681">
    <property type="component" value="Unplaced"/>
</dbReference>
<feature type="region of interest" description="Disordered" evidence="1">
    <location>
        <begin position="353"/>
        <end position="378"/>
    </location>
</feature>
<feature type="compositionally biased region" description="Polar residues" evidence="1">
    <location>
        <begin position="767"/>
        <end position="794"/>
    </location>
</feature>
<keyword evidence="2" id="KW-1185">Reference proteome</keyword>
<dbReference type="AlphaFoldDB" id="A0A9J2PC37"/>
<feature type="compositionally biased region" description="Low complexity" evidence="1">
    <location>
        <begin position="166"/>
        <end position="184"/>
    </location>
</feature>
<reference evidence="3" key="1">
    <citation type="submission" date="2023-03" db="UniProtKB">
        <authorList>
            <consortium name="WormBaseParasite"/>
        </authorList>
    </citation>
    <scope>IDENTIFICATION</scope>
</reference>
<feature type="region of interest" description="Disordered" evidence="1">
    <location>
        <begin position="151"/>
        <end position="259"/>
    </location>
</feature>
<evidence type="ECO:0000256" key="1">
    <source>
        <dbReference type="SAM" id="MobiDB-lite"/>
    </source>
</evidence>
<feature type="compositionally biased region" description="Basic and acidic residues" evidence="1">
    <location>
        <begin position="810"/>
        <end position="820"/>
    </location>
</feature>
<feature type="compositionally biased region" description="Low complexity" evidence="1">
    <location>
        <begin position="744"/>
        <end position="766"/>
    </location>
</feature>
<feature type="region of interest" description="Disordered" evidence="1">
    <location>
        <begin position="424"/>
        <end position="447"/>
    </location>
</feature>
<feature type="compositionally biased region" description="Low complexity" evidence="1">
    <location>
        <begin position="701"/>
        <end position="715"/>
    </location>
</feature>
<name>A0A9J2PC37_ASCLU</name>
<organism evidence="2 3">
    <name type="scientific">Ascaris lumbricoides</name>
    <name type="common">Giant roundworm</name>
    <dbReference type="NCBI Taxonomy" id="6252"/>
    <lineage>
        <taxon>Eukaryota</taxon>
        <taxon>Metazoa</taxon>
        <taxon>Ecdysozoa</taxon>
        <taxon>Nematoda</taxon>
        <taxon>Chromadorea</taxon>
        <taxon>Rhabditida</taxon>
        <taxon>Spirurina</taxon>
        <taxon>Ascaridomorpha</taxon>
        <taxon>Ascaridoidea</taxon>
        <taxon>Ascarididae</taxon>
        <taxon>Ascaris</taxon>
    </lineage>
</organism>